<dbReference type="AlphaFoldDB" id="A0ABD0KLM1"/>
<reference evidence="2 3" key="1">
    <citation type="journal article" date="2023" name="Sci. Data">
        <title>Genome assembly of the Korean intertidal mud-creeper Batillaria attramentaria.</title>
        <authorList>
            <person name="Patra A.K."/>
            <person name="Ho P.T."/>
            <person name="Jun S."/>
            <person name="Lee S.J."/>
            <person name="Kim Y."/>
            <person name="Won Y.J."/>
        </authorList>
    </citation>
    <scope>NUCLEOTIDE SEQUENCE [LARGE SCALE GENOMIC DNA]</scope>
    <source>
        <strain evidence="2">Wonlab-2016</strain>
    </source>
</reference>
<dbReference type="Proteomes" id="UP001519460">
    <property type="component" value="Unassembled WGS sequence"/>
</dbReference>
<evidence type="ECO:0000313" key="3">
    <source>
        <dbReference type="Proteomes" id="UP001519460"/>
    </source>
</evidence>
<gene>
    <name evidence="2" type="ORF">BaRGS_00020809</name>
</gene>
<evidence type="ECO:0000256" key="1">
    <source>
        <dbReference type="ARBA" id="ARBA00005457"/>
    </source>
</evidence>
<dbReference type="SUPFAM" id="SSF54529">
    <property type="entry name" value="Mitochondrial glycoprotein MAM33-like"/>
    <property type="match status" value="1"/>
</dbReference>
<comment type="caution">
    <text evidence="2">The sequence shown here is derived from an EMBL/GenBank/DDBJ whole genome shotgun (WGS) entry which is preliminary data.</text>
</comment>
<name>A0ABD0KLM1_9CAEN</name>
<protein>
    <recommendedName>
        <fullName evidence="4">Complement component 1 Q subcomponent-binding protein, mitochondrial</fullName>
    </recommendedName>
</protein>
<comment type="similarity">
    <text evidence="1">Belongs to the MAM33 family.</text>
</comment>
<dbReference type="EMBL" id="JACVVK020000157">
    <property type="protein sequence ID" value="KAK7487908.1"/>
    <property type="molecule type" value="Genomic_DNA"/>
</dbReference>
<dbReference type="PANTHER" id="PTHR10826:SF1">
    <property type="entry name" value="COMPLEMENT COMPONENT 1 Q SUBCOMPONENT-BINDING PROTEIN, MITOCHONDRIAL"/>
    <property type="match status" value="1"/>
</dbReference>
<dbReference type="PANTHER" id="PTHR10826">
    <property type="entry name" value="COMPLEMENT COMPONENT 1"/>
    <property type="match status" value="1"/>
</dbReference>
<proteinExistence type="inferred from homology"/>
<dbReference type="InterPro" id="IPR036561">
    <property type="entry name" value="MAM33_sf"/>
</dbReference>
<sequence length="277" mass="30490">MAKCLRLALSATARYAQNHGSLSLAQKSVLRLPACQAGMNRQLTVAAVTPLVRQSSPVLTAAVKGCTCGTSRRQMHTEVDKELSKFLEKEINYEETQTGKSRLQVKGVDGFQVETKDADVTLTRKTGNETVVVKFSINGAVDAANPIQGGEQETEPEMVCQPPFSVEICKGDGRTLSLQCGFVSPDELEQGGPQDAEAIVDSFEIHEVALHTGEWKETVYSVQADIMDGNLYDLLMDMLDERGINDEFVNQLVDFSTMYEHGRYVDFLKGLKSFVEN</sequence>
<dbReference type="InterPro" id="IPR003428">
    <property type="entry name" value="MAM33"/>
</dbReference>
<dbReference type="Gene3D" id="3.10.280.10">
    <property type="entry name" value="Mitochondrial glycoprotein"/>
    <property type="match status" value="1"/>
</dbReference>
<keyword evidence="3" id="KW-1185">Reference proteome</keyword>
<evidence type="ECO:0008006" key="4">
    <source>
        <dbReference type="Google" id="ProtNLM"/>
    </source>
</evidence>
<organism evidence="2 3">
    <name type="scientific">Batillaria attramentaria</name>
    <dbReference type="NCBI Taxonomy" id="370345"/>
    <lineage>
        <taxon>Eukaryota</taxon>
        <taxon>Metazoa</taxon>
        <taxon>Spiralia</taxon>
        <taxon>Lophotrochozoa</taxon>
        <taxon>Mollusca</taxon>
        <taxon>Gastropoda</taxon>
        <taxon>Caenogastropoda</taxon>
        <taxon>Sorbeoconcha</taxon>
        <taxon>Cerithioidea</taxon>
        <taxon>Batillariidae</taxon>
        <taxon>Batillaria</taxon>
    </lineage>
</organism>
<accession>A0ABD0KLM1</accession>
<evidence type="ECO:0000313" key="2">
    <source>
        <dbReference type="EMBL" id="KAK7487908.1"/>
    </source>
</evidence>
<dbReference type="Pfam" id="PF02330">
    <property type="entry name" value="MAM33"/>
    <property type="match status" value="1"/>
</dbReference>